<dbReference type="PANTHER" id="PTHR12895:SF9">
    <property type="entry name" value="DYMECLIN"/>
    <property type="match status" value="1"/>
</dbReference>
<dbReference type="OMA" id="PYVCQRF"/>
<keyword evidence="6" id="KW-1185">Reference proteome</keyword>
<dbReference type="GO" id="GO:0007030">
    <property type="term" value="P:Golgi organization"/>
    <property type="evidence" value="ECO:0007669"/>
    <property type="project" value="TreeGrafter"/>
</dbReference>
<dbReference type="Proteomes" id="UP000267027">
    <property type="component" value="Unassembled WGS sequence"/>
</dbReference>
<proteinExistence type="inferred from homology"/>
<dbReference type="OrthoDB" id="10253409at2759"/>
<dbReference type="PANTHER" id="PTHR12895">
    <property type="entry name" value="DYMECLIN"/>
    <property type="match status" value="1"/>
</dbReference>
<protein>
    <recommendedName>
        <fullName evidence="2">Dymeclin</fullName>
    </recommendedName>
</protein>
<evidence type="ECO:0000313" key="5">
    <source>
        <dbReference type="EMBL" id="VDM58790.1"/>
    </source>
</evidence>
<evidence type="ECO:0000313" key="6">
    <source>
        <dbReference type="Proteomes" id="UP000267027"/>
    </source>
</evidence>
<comment type="similarity">
    <text evidence="1">Belongs to the dymeclin family.</text>
</comment>
<accession>A0A158PI58</accession>
<organism evidence="7">
    <name type="scientific">Angiostrongylus costaricensis</name>
    <name type="common">Nematode worm</name>
    <dbReference type="NCBI Taxonomy" id="334426"/>
    <lineage>
        <taxon>Eukaryota</taxon>
        <taxon>Metazoa</taxon>
        <taxon>Ecdysozoa</taxon>
        <taxon>Nematoda</taxon>
        <taxon>Chromadorea</taxon>
        <taxon>Rhabditida</taxon>
        <taxon>Rhabditina</taxon>
        <taxon>Rhabditomorpha</taxon>
        <taxon>Strongyloidea</taxon>
        <taxon>Metastrongylidae</taxon>
        <taxon>Angiostrongylus</taxon>
    </lineage>
</organism>
<keyword evidence="3" id="KW-0519">Myristate</keyword>
<dbReference type="GO" id="GO:0005794">
    <property type="term" value="C:Golgi apparatus"/>
    <property type="evidence" value="ECO:0007669"/>
    <property type="project" value="TreeGrafter"/>
</dbReference>
<evidence type="ECO:0000313" key="7">
    <source>
        <dbReference type="WBParaSite" id="ACOC_0000720401-mRNA-1"/>
    </source>
</evidence>
<dbReference type="EMBL" id="UYYA01004015">
    <property type="protein sequence ID" value="VDM58790.1"/>
    <property type="molecule type" value="Genomic_DNA"/>
</dbReference>
<dbReference type="Pfam" id="PF09742">
    <property type="entry name" value="Dymeclin"/>
    <property type="match status" value="1"/>
</dbReference>
<reference evidence="7" key="1">
    <citation type="submission" date="2016-04" db="UniProtKB">
        <authorList>
            <consortium name="WormBaseParasite"/>
        </authorList>
    </citation>
    <scope>IDENTIFICATION</scope>
</reference>
<sequence>MGGRISSDTVIADNGPLKKFSGPESISDNDPFWNKLLSFNLKIDDHDTAQLHDFDDSLNDFLNSLMYNTQTSGNFAAFIRVFVRLSKELKTSEKFENIIFLWQASNALIILRYICKFLTQRMTESEFVRTFASSVSAGSSSFHSFLLSESTMAIHVECVKCLIVMLSSQLYNETVVNTSVVFSYFIIGAWRAAVLTKTLLYNYLVHNNEYYQLKKTNEGSIVLQIAASFWSLVQAATSEEEDPGTVQDYPLTLGSLSILLLLNLACHHPAKGCNPFKETLALFQNSQEVSSLGAEKVTFKLDYNSLYERLCVTACQEPPMLLLYLLLHRNSGFRNFVLSRINLENLVLPVLKILHDGVASLSSNSHHMYLALIVMLILSEDDFFCKIIHETMMHDVNWFDSDRPLRKISLGGLCVMVFVRTVHKNAIRMRDRYLHTNCLAALANMSSCFKNLSPIVCQKLVSLLELLTKRHIKMVEHMRQGSEQEPPDGKSPCYHDDVTALEEGIRTLLEIINSALCGNLRNNPHLIYTLLYHRSLFDSYQHHPMFQDLLKNIMLVISHFSSKVVHVKAGDGAAMMEVIEKEAVVLPTDRLTKFPELRFRYVEDENTVDFFVPYVWRLTIQHSRIIFDSARVKLFNAQMLTTNI</sequence>
<dbReference type="STRING" id="334426.A0A158PI58"/>
<gene>
    <name evidence="5" type="ORF">ACOC_LOCUS7205</name>
</gene>
<evidence type="ECO:0000256" key="2">
    <source>
        <dbReference type="ARBA" id="ARBA00015736"/>
    </source>
</evidence>
<evidence type="ECO:0000256" key="3">
    <source>
        <dbReference type="ARBA" id="ARBA00022707"/>
    </source>
</evidence>
<keyword evidence="4" id="KW-0449">Lipoprotein</keyword>
<dbReference type="InterPro" id="IPR019142">
    <property type="entry name" value="Dymeclin"/>
</dbReference>
<dbReference type="AlphaFoldDB" id="A0A158PI58"/>
<evidence type="ECO:0000256" key="1">
    <source>
        <dbReference type="ARBA" id="ARBA00010603"/>
    </source>
</evidence>
<reference evidence="5 6" key="2">
    <citation type="submission" date="2018-11" db="EMBL/GenBank/DDBJ databases">
        <authorList>
            <consortium name="Pathogen Informatics"/>
        </authorList>
    </citation>
    <scope>NUCLEOTIDE SEQUENCE [LARGE SCALE GENOMIC DNA]</scope>
    <source>
        <strain evidence="5 6">Costa Rica</strain>
    </source>
</reference>
<evidence type="ECO:0000256" key="4">
    <source>
        <dbReference type="ARBA" id="ARBA00023288"/>
    </source>
</evidence>
<dbReference type="WBParaSite" id="ACOC_0000720401-mRNA-1">
    <property type="protein sequence ID" value="ACOC_0000720401-mRNA-1"/>
    <property type="gene ID" value="ACOC_0000720401"/>
</dbReference>
<name>A0A158PI58_ANGCS</name>